<dbReference type="GO" id="GO:0009421">
    <property type="term" value="C:bacterial-type flagellum filament cap"/>
    <property type="evidence" value="ECO:0007669"/>
    <property type="project" value="InterPro"/>
</dbReference>
<dbReference type="GO" id="GO:0071973">
    <property type="term" value="P:bacterial-type flagellum-dependent cell motility"/>
    <property type="evidence" value="ECO:0007669"/>
    <property type="project" value="TreeGrafter"/>
</dbReference>
<evidence type="ECO:0000256" key="5">
    <source>
        <dbReference type="RuleBase" id="RU362066"/>
    </source>
</evidence>
<dbReference type="OrthoDB" id="9810816at2"/>
<dbReference type="GO" id="GO:0009424">
    <property type="term" value="C:bacterial-type flagellum hook"/>
    <property type="evidence" value="ECO:0007669"/>
    <property type="project" value="UniProtKB-UniRule"/>
</dbReference>
<dbReference type="GO" id="GO:0007155">
    <property type="term" value="P:cell adhesion"/>
    <property type="evidence" value="ECO:0007669"/>
    <property type="project" value="InterPro"/>
</dbReference>
<dbReference type="InterPro" id="IPR003481">
    <property type="entry name" value="FliD_N"/>
</dbReference>
<evidence type="ECO:0000313" key="9">
    <source>
        <dbReference type="EMBL" id="PAS94110.1"/>
    </source>
</evidence>
<sequence length="462" mass="47932">MAGITSSVGLASGIDIEDTITKLMAIEKRPVTLLESKKEVITTKLSSMGLIKSALSEFQAAAAAIDSRTEFAAYSASLADSSIASASASSAAKAGSYSLEVQQLASQQKLVSQSQSSSFKFADGTLKLYGTDGKAISIEVSAAKGNNTLAGVRDAINASGASVNASLLNDGTGTRLVITSKETGTANAVAVRGLGLDYGTVNGEAASTTDSIIDSSATSAAKDALFKLDGVSITRSTNTVADLLSGVTLNLTKTNTDSPTTLTIKTDTDSITTKVKAFVDAYNNLQSVIGTETAYDPTTKAAGALNGDATVRTIQSLRSIVTGMVSGDGAQFLSQAGITMQKDGTLSMDTSKFQEALKDPDIDVARLFVKDSNATGIASAINTRVTGMLSTTGMFTSRTTGLTDSSNDIDDRIDALNTRMDAVEARYRAQFTTLESTLASLNTTSTYLTQQIEALSSFYKSK</sequence>
<dbReference type="PANTHER" id="PTHR30288">
    <property type="entry name" value="FLAGELLAR CAP/ASSEMBLY PROTEIN FLID"/>
    <property type="match status" value="1"/>
</dbReference>
<evidence type="ECO:0000259" key="6">
    <source>
        <dbReference type="Pfam" id="PF02465"/>
    </source>
</evidence>
<evidence type="ECO:0000313" key="10">
    <source>
        <dbReference type="Proteomes" id="UP000216107"/>
    </source>
</evidence>
<protein>
    <recommendedName>
        <fullName evidence="5">Flagellar hook-associated protein 2</fullName>
        <shortName evidence="5">HAP2</shortName>
    </recommendedName>
    <alternativeName>
        <fullName evidence="5">Flagellar cap protein</fullName>
    </alternativeName>
</protein>
<name>A0A272EWS5_9RHOO</name>
<comment type="subcellular location">
    <subcellularLocation>
        <location evidence="5">Secreted</location>
    </subcellularLocation>
    <subcellularLocation>
        <location evidence="5">Bacterial flagellum</location>
    </subcellularLocation>
</comment>
<evidence type="ECO:0000256" key="4">
    <source>
        <dbReference type="ARBA" id="ARBA00023143"/>
    </source>
</evidence>
<evidence type="ECO:0000256" key="3">
    <source>
        <dbReference type="ARBA" id="ARBA00023054"/>
    </source>
</evidence>
<comment type="function">
    <text evidence="5">Required for morphogenesis and for the elongation of the flagellar filament by facilitating polymerization of the flagellin monomers at the tip of growing filament. Forms a capping structure, which prevents flagellin subunits (transported through the central channel of the flagellum) from leaking out without polymerization at the distal end.</text>
</comment>
<reference evidence="8 11" key="1">
    <citation type="submission" date="2016-08" db="EMBL/GenBank/DDBJ databases">
        <title>Candidatus Dactylopiibacterium carminicum genome sequence.</title>
        <authorList>
            <person name="Ramirez-Puebla S.T."/>
            <person name="Ormeno-Orrillo E."/>
            <person name="Vera-Ponce De Leon A."/>
            <person name="Luis L."/>
            <person name="Sanchez-Flores A."/>
            <person name="Monica R."/>
            <person name="Martinez-Romero E."/>
        </authorList>
    </citation>
    <scope>NUCLEOTIDE SEQUENCE [LARGE SCALE GENOMIC DNA]</scope>
    <source>
        <strain evidence="8">END1</strain>
    </source>
</reference>
<dbReference type="InterPro" id="IPR010809">
    <property type="entry name" value="FliD_C"/>
</dbReference>
<evidence type="ECO:0000313" key="8">
    <source>
        <dbReference type="EMBL" id="KAF7598167.1"/>
    </source>
</evidence>
<dbReference type="InterPro" id="IPR040026">
    <property type="entry name" value="FliD"/>
</dbReference>
<reference evidence="9 10" key="2">
    <citation type="submission" date="2017-07" db="EMBL/GenBank/DDBJ databases">
        <title>Candidatus Dactylopiibacterium carminicum, a nitrogen-fixing symbiont of the cochineal insect Dactylopius coccus and Dactylopius opuntiae (Hemiptera: Coccoidea: Dactylopiidae).</title>
        <authorList>
            <person name="Vera A."/>
        </authorList>
    </citation>
    <scope>NUCLEOTIDE SEQUENCE [LARGE SCALE GENOMIC DNA]</scope>
    <source>
        <strain evidence="9 10">NFDCM</strain>
    </source>
</reference>
<keyword evidence="3" id="KW-0175">Coiled coil</keyword>
<dbReference type="GO" id="GO:0005576">
    <property type="term" value="C:extracellular region"/>
    <property type="evidence" value="ECO:0007669"/>
    <property type="project" value="UniProtKB-SubCell"/>
</dbReference>
<accession>A0A272EWS5</accession>
<dbReference type="Proteomes" id="UP000216107">
    <property type="component" value="Unassembled WGS sequence"/>
</dbReference>
<comment type="caution">
    <text evidence="9">The sequence shown here is derived from an EMBL/GenBank/DDBJ whole genome shotgun (WGS) entry which is preliminary data.</text>
</comment>
<dbReference type="Pfam" id="PF02465">
    <property type="entry name" value="FliD_N"/>
    <property type="match status" value="1"/>
</dbReference>
<proteinExistence type="inferred from homology"/>
<dbReference type="EMBL" id="NMRN01000010">
    <property type="protein sequence ID" value="PAS94110.1"/>
    <property type="molecule type" value="Genomic_DNA"/>
</dbReference>
<evidence type="ECO:0000256" key="1">
    <source>
        <dbReference type="ARBA" id="ARBA00009764"/>
    </source>
</evidence>
<keyword evidence="11" id="KW-1185">Reference proteome</keyword>
<dbReference type="Pfam" id="PF07195">
    <property type="entry name" value="FliD_C"/>
    <property type="match status" value="1"/>
</dbReference>
<organism evidence="9 10">
    <name type="scientific">Candidatus Dactylopiibacterium carminicum</name>
    <dbReference type="NCBI Taxonomy" id="857335"/>
    <lineage>
        <taxon>Bacteria</taxon>
        <taxon>Pseudomonadati</taxon>
        <taxon>Pseudomonadota</taxon>
        <taxon>Betaproteobacteria</taxon>
        <taxon>Rhodocyclales</taxon>
        <taxon>Rhodocyclaceae</taxon>
        <taxon>Candidatus Dactylopiibacterium</taxon>
    </lineage>
</organism>
<keyword evidence="4 5" id="KW-0975">Bacterial flagellum</keyword>
<comment type="similarity">
    <text evidence="1 5">Belongs to the FliD family.</text>
</comment>
<dbReference type="EMBL" id="MDUX01000060">
    <property type="protein sequence ID" value="KAF7598167.1"/>
    <property type="molecule type" value="Genomic_DNA"/>
</dbReference>
<dbReference type="RefSeq" id="WP_095525597.1">
    <property type="nucleotide sequence ID" value="NZ_MDUX01000060.1"/>
</dbReference>
<feature type="domain" description="Flagellar hook-associated protein 2 N-terminal" evidence="6">
    <location>
        <begin position="12"/>
        <end position="108"/>
    </location>
</feature>
<comment type="subunit">
    <text evidence="2 5">Homopentamer.</text>
</comment>
<feature type="domain" description="Flagellar hook-associated protein 2 C-terminal" evidence="7">
    <location>
        <begin position="221"/>
        <end position="442"/>
    </location>
</feature>
<dbReference type="AlphaFoldDB" id="A0A272EWS5"/>
<gene>
    <name evidence="8" type="ORF">BGI27_14685</name>
    <name evidence="9" type="ORF">CGU29_05585</name>
</gene>
<keyword evidence="5" id="KW-0964">Secreted</keyword>
<evidence type="ECO:0000256" key="2">
    <source>
        <dbReference type="ARBA" id="ARBA00011255"/>
    </source>
</evidence>
<evidence type="ECO:0000313" key="11">
    <source>
        <dbReference type="Proteomes" id="UP000623509"/>
    </source>
</evidence>
<dbReference type="PANTHER" id="PTHR30288:SF0">
    <property type="entry name" value="FLAGELLAR HOOK-ASSOCIATED PROTEIN 2"/>
    <property type="match status" value="1"/>
</dbReference>
<evidence type="ECO:0000259" key="7">
    <source>
        <dbReference type="Pfam" id="PF07195"/>
    </source>
</evidence>
<dbReference type="Proteomes" id="UP000623509">
    <property type="component" value="Unassembled WGS sequence"/>
</dbReference>